<comment type="subcellular location">
    <subcellularLocation>
        <location evidence="1">Membrane</location>
        <topology evidence="1">Multi-pass membrane protein</topology>
    </subcellularLocation>
</comment>
<dbReference type="InterPro" id="IPR004031">
    <property type="entry name" value="PMP22/EMP/MP20/Claudin"/>
</dbReference>
<organism evidence="7 8">
    <name type="scientific">Mya arenaria</name>
    <name type="common">Soft-shell clam</name>
    <dbReference type="NCBI Taxonomy" id="6604"/>
    <lineage>
        <taxon>Eukaryota</taxon>
        <taxon>Metazoa</taxon>
        <taxon>Spiralia</taxon>
        <taxon>Lophotrochozoa</taxon>
        <taxon>Mollusca</taxon>
        <taxon>Bivalvia</taxon>
        <taxon>Autobranchia</taxon>
        <taxon>Heteroconchia</taxon>
        <taxon>Euheterodonta</taxon>
        <taxon>Imparidentia</taxon>
        <taxon>Neoheterodontei</taxon>
        <taxon>Myida</taxon>
        <taxon>Myoidea</taxon>
        <taxon>Myidae</taxon>
        <taxon>Mya</taxon>
    </lineage>
</organism>
<dbReference type="InterPro" id="IPR051072">
    <property type="entry name" value="CACNG_subunit"/>
</dbReference>
<keyword evidence="8" id="KW-1185">Reference proteome</keyword>
<dbReference type="PANTHER" id="PTHR12107">
    <property type="entry name" value="VOLTAGE-DEPENDENT CALCIUM CHANNEL GAMMA SUBUNIT"/>
    <property type="match status" value="1"/>
</dbReference>
<name>A0ABY7DIA1_MYAAR</name>
<evidence type="ECO:0000313" key="8">
    <source>
        <dbReference type="Proteomes" id="UP001164746"/>
    </source>
</evidence>
<reference evidence="7" key="1">
    <citation type="submission" date="2022-11" db="EMBL/GenBank/DDBJ databases">
        <title>Centuries of genome instability and evolution in soft-shell clam transmissible cancer (bioRxiv).</title>
        <authorList>
            <person name="Hart S.F.M."/>
            <person name="Yonemitsu M.A."/>
            <person name="Giersch R.M."/>
            <person name="Beal B.F."/>
            <person name="Arriagada G."/>
            <person name="Davis B.W."/>
            <person name="Ostrander E.A."/>
            <person name="Goff S.P."/>
            <person name="Metzger M.J."/>
        </authorList>
    </citation>
    <scope>NUCLEOTIDE SEQUENCE</scope>
    <source>
        <strain evidence="7">MELC-2E11</strain>
        <tissue evidence="7">Siphon/mantle</tissue>
    </source>
</reference>
<dbReference type="Pfam" id="PF13903">
    <property type="entry name" value="Claudin_2"/>
    <property type="match status" value="1"/>
</dbReference>
<keyword evidence="3 6" id="KW-0812">Transmembrane</keyword>
<feature type="transmembrane region" description="Helical" evidence="6">
    <location>
        <begin position="187"/>
        <end position="211"/>
    </location>
</feature>
<dbReference type="PANTHER" id="PTHR12107:SF0">
    <property type="entry name" value="STARGAZIN (MAMMALIAN CALCIUM CHANNEL) HOMOLOG"/>
    <property type="match status" value="1"/>
</dbReference>
<feature type="transmembrane region" description="Helical" evidence="6">
    <location>
        <begin position="142"/>
        <end position="163"/>
    </location>
</feature>
<evidence type="ECO:0000313" key="7">
    <source>
        <dbReference type="EMBL" id="WAQ96437.1"/>
    </source>
</evidence>
<proteinExistence type="inferred from homology"/>
<dbReference type="Proteomes" id="UP001164746">
    <property type="component" value="Chromosome 2"/>
</dbReference>
<evidence type="ECO:0000256" key="3">
    <source>
        <dbReference type="ARBA" id="ARBA00022692"/>
    </source>
</evidence>
<evidence type="ECO:0000256" key="1">
    <source>
        <dbReference type="ARBA" id="ARBA00004141"/>
    </source>
</evidence>
<feature type="transmembrane region" description="Helical" evidence="6">
    <location>
        <begin position="113"/>
        <end position="135"/>
    </location>
</feature>
<dbReference type="PRINTS" id="PR01792">
    <property type="entry name" value="VDCCGAMMA"/>
</dbReference>
<evidence type="ECO:0000256" key="6">
    <source>
        <dbReference type="SAM" id="Phobius"/>
    </source>
</evidence>
<evidence type="ECO:0000256" key="4">
    <source>
        <dbReference type="ARBA" id="ARBA00022989"/>
    </source>
</evidence>
<keyword evidence="4 6" id="KW-1133">Transmembrane helix</keyword>
<protein>
    <submittedName>
        <fullName evidence="7">CCG7-like protein</fullName>
    </submittedName>
</protein>
<dbReference type="Gene3D" id="1.20.140.150">
    <property type="match status" value="1"/>
</dbReference>
<dbReference type="InterPro" id="IPR008368">
    <property type="entry name" value="VDCC_gsu"/>
</dbReference>
<comment type="similarity">
    <text evidence="2">Belongs to the PMP-22/EMP/MP20 family. CACNG subfamily.</text>
</comment>
<evidence type="ECO:0000256" key="5">
    <source>
        <dbReference type="ARBA" id="ARBA00023136"/>
    </source>
</evidence>
<keyword evidence="5 6" id="KW-0472">Membrane</keyword>
<accession>A0ABY7DIA1</accession>
<sequence>MYVGTQQWTVASLATGAAALVTLLLAVATAHWLYMREKCSKTITEHIEGFNYTFVVNFTLISNAGIWQLCTQNDAKTVSCTDSRITTGLDKNDEKDDEQWRTGTVMEATRIQFPVTCLAVLLTLSGFVCSIVGNFRQDKKTIIAAVMYIASGLCLSVGVILYISRINDELSLQESKMCVEFEYQYGWSFYLIGLSFVMEETSAVISIKLYLLRSSNKLSSMVRIIPGLEDKVYVSLEKRKLSDVETNNQTLIW</sequence>
<gene>
    <name evidence="7" type="ORF">MAR_029127</name>
</gene>
<dbReference type="EMBL" id="CP111013">
    <property type="protein sequence ID" value="WAQ96437.1"/>
    <property type="molecule type" value="Genomic_DNA"/>
</dbReference>
<evidence type="ECO:0000256" key="2">
    <source>
        <dbReference type="ARBA" id="ARBA00007111"/>
    </source>
</evidence>